<organism evidence="2 3">
    <name type="scientific">Dreissena polymorpha</name>
    <name type="common">Zebra mussel</name>
    <name type="synonym">Mytilus polymorpha</name>
    <dbReference type="NCBI Taxonomy" id="45954"/>
    <lineage>
        <taxon>Eukaryota</taxon>
        <taxon>Metazoa</taxon>
        <taxon>Spiralia</taxon>
        <taxon>Lophotrochozoa</taxon>
        <taxon>Mollusca</taxon>
        <taxon>Bivalvia</taxon>
        <taxon>Autobranchia</taxon>
        <taxon>Heteroconchia</taxon>
        <taxon>Euheterodonta</taxon>
        <taxon>Imparidentia</taxon>
        <taxon>Neoheterodontei</taxon>
        <taxon>Myida</taxon>
        <taxon>Dreissenoidea</taxon>
        <taxon>Dreissenidae</taxon>
        <taxon>Dreissena</taxon>
    </lineage>
</organism>
<sequence length="78" mass="8107">MSIFTIQPPTFVSGIPGTPPSISDSTVIATSLGVFTVTDPDTTCSITSPVTSVYEIRPLTSPADPQKPNAFPLKSIGL</sequence>
<reference evidence="2" key="1">
    <citation type="journal article" date="2019" name="bioRxiv">
        <title>The Genome of the Zebra Mussel, Dreissena polymorpha: A Resource for Invasive Species Research.</title>
        <authorList>
            <person name="McCartney M.A."/>
            <person name="Auch B."/>
            <person name="Kono T."/>
            <person name="Mallez S."/>
            <person name="Zhang Y."/>
            <person name="Obille A."/>
            <person name="Becker A."/>
            <person name="Abrahante J.E."/>
            <person name="Garbe J."/>
            <person name="Badalamenti J.P."/>
            <person name="Herman A."/>
            <person name="Mangelson H."/>
            <person name="Liachko I."/>
            <person name="Sullivan S."/>
            <person name="Sone E.D."/>
            <person name="Koren S."/>
            <person name="Silverstein K.A.T."/>
            <person name="Beckman K.B."/>
            <person name="Gohl D.M."/>
        </authorList>
    </citation>
    <scope>NUCLEOTIDE SEQUENCE</scope>
    <source>
        <strain evidence="2">Duluth1</strain>
        <tissue evidence="2">Whole animal</tissue>
    </source>
</reference>
<evidence type="ECO:0000256" key="1">
    <source>
        <dbReference type="SAM" id="MobiDB-lite"/>
    </source>
</evidence>
<protein>
    <submittedName>
        <fullName evidence="2">Uncharacterized protein</fullName>
    </submittedName>
</protein>
<comment type="caution">
    <text evidence="2">The sequence shown here is derived from an EMBL/GenBank/DDBJ whole genome shotgun (WGS) entry which is preliminary data.</text>
</comment>
<dbReference type="EMBL" id="JAIWYP010000031">
    <property type="protein sequence ID" value="KAH3691725.1"/>
    <property type="molecule type" value="Genomic_DNA"/>
</dbReference>
<proteinExistence type="predicted"/>
<dbReference type="Proteomes" id="UP000828390">
    <property type="component" value="Unassembled WGS sequence"/>
</dbReference>
<keyword evidence="3" id="KW-1185">Reference proteome</keyword>
<accession>A0A9D4B750</accession>
<name>A0A9D4B750_DREPO</name>
<evidence type="ECO:0000313" key="3">
    <source>
        <dbReference type="Proteomes" id="UP000828390"/>
    </source>
</evidence>
<dbReference type="AlphaFoldDB" id="A0A9D4B750"/>
<gene>
    <name evidence="2" type="ORF">DPMN_194124</name>
</gene>
<feature type="region of interest" description="Disordered" evidence="1">
    <location>
        <begin position="59"/>
        <end position="78"/>
    </location>
</feature>
<evidence type="ECO:0000313" key="2">
    <source>
        <dbReference type="EMBL" id="KAH3691725.1"/>
    </source>
</evidence>
<reference evidence="2" key="2">
    <citation type="submission" date="2020-11" db="EMBL/GenBank/DDBJ databases">
        <authorList>
            <person name="McCartney M.A."/>
            <person name="Auch B."/>
            <person name="Kono T."/>
            <person name="Mallez S."/>
            <person name="Becker A."/>
            <person name="Gohl D.M."/>
            <person name="Silverstein K.A.T."/>
            <person name="Koren S."/>
            <person name="Bechman K.B."/>
            <person name="Herman A."/>
            <person name="Abrahante J.E."/>
            <person name="Garbe J."/>
        </authorList>
    </citation>
    <scope>NUCLEOTIDE SEQUENCE</scope>
    <source>
        <strain evidence="2">Duluth1</strain>
        <tissue evidence="2">Whole animal</tissue>
    </source>
</reference>